<feature type="region of interest" description="Disordered" evidence="11">
    <location>
        <begin position="482"/>
        <end position="562"/>
    </location>
</feature>
<dbReference type="InterPro" id="IPR001660">
    <property type="entry name" value="SAM"/>
</dbReference>
<evidence type="ECO:0008006" key="17">
    <source>
        <dbReference type="Google" id="ProtNLM"/>
    </source>
</evidence>
<keyword evidence="6" id="KW-0770">Synapse</keyword>
<feature type="region of interest" description="Disordered" evidence="11">
    <location>
        <begin position="1801"/>
        <end position="1828"/>
    </location>
</feature>
<evidence type="ECO:0000313" key="15">
    <source>
        <dbReference type="EMBL" id="KAF0025291.1"/>
    </source>
</evidence>
<dbReference type="PANTHER" id="PTHR24135">
    <property type="entry name" value="SH3 AND MULTIPLE ANKYRIN REPEAT DOMAINS PROTEIN"/>
    <property type="match status" value="1"/>
</dbReference>
<feature type="region of interest" description="Disordered" evidence="11">
    <location>
        <begin position="1976"/>
        <end position="2079"/>
    </location>
</feature>
<feature type="region of interest" description="Disordered" evidence="11">
    <location>
        <begin position="1644"/>
        <end position="1705"/>
    </location>
</feature>
<dbReference type="Gene3D" id="2.30.30.40">
    <property type="entry name" value="SH3 Domains"/>
    <property type="match status" value="2"/>
</dbReference>
<organism evidence="15 16">
    <name type="scientific">Scophthalmus maximus</name>
    <name type="common">Turbot</name>
    <name type="synonym">Psetta maxima</name>
    <dbReference type="NCBI Taxonomy" id="52904"/>
    <lineage>
        <taxon>Eukaryota</taxon>
        <taxon>Metazoa</taxon>
        <taxon>Chordata</taxon>
        <taxon>Craniata</taxon>
        <taxon>Vertebrata</taxon>
        <taxon>Euteleostomi</taxon>
        <taxon>Actinopterygii</taxon>
        <taxon>Neopterygii</taxon>
        <taxon>Teleostei</taxon>
        <taxon>Neoteleostei</taxon>
        <taxon>Acanthomorphata</taxon>
        <taxon>Carangaria</taxon>
        <taxon>Pleuronectiformes</taxon>
        <taxon>Pleuronectoidei</taxon>
        <taxon>Scophthalmidae</taxon>
        <taxon>Scophthalmus</taxon>
    </lineage>
</organism>
<dbReference type="InterPro" id="IPR001060">
    <property type="entry name" value="FCH_dom"/>
</dbReference>
<feature type="compositionally biased region" description="Basic and acidic residues" evidence="11">
    <location>
        <begin position="2424"/>
        <end position="2446"/>
    </location>
</feature>
<dbReference type="InterPro" id="IPR036028">
    <property type="entry name" value="SH3-like_dom_sf"/>
</dbReference>
<feature type="compositionally biased region" description="Low complexity" evidence="11">
    <location>
        <begin position="1182"/>
        <end position="1196"/>
    </location>
</feature>
<feature type="region of interest" description="Disordered" evidence="11">
    <location>
        <begin position="2614"/>
        <end position="2643"/>
    </location>
</feature>
<feature type="region of interest" description="Disordered" evidence="11">
    <location>
        <begin position="1730"/>
        <end position="1755"/>
    </location>
</feature>
<feature type="compositionally biased region" description="Acidic residues" evidence="11">
    <location>
        <begin position="15"/>
        <end position="27"/>
    </location>
</feature>
<dbReference type="CDD" id="cd09506">
    <property type="entry name" value="SAM_Shank1_2_3"/>
    <property type="match status" value="1"/>
</dbReference>
<dbReference type="InterPro" id="IPR041489">
    <property type="entry name" value="PDZ_6"/>
</dbReference>
<comment type="caution">
    <text evidence="15">The sequence shown here is derived from an EMBL/GenBank/DDBJ whole genome shotgun (WGS) entry which is preliminary data.</text>
</comment>
<feature type="compositionally biased region" description="Pro residues" evidence="11">
    <location>
        <begin position="1600"/>
        <end position="1609"/>
    </location>
</feature>
<dbReference type="Proteomes" id="UP000438429">
    <property type="component" value="Unassembled WGS sequence"/>
</dbReference>
<dbReference type="EMBL" id="VEVO01000020">
    <property type="protein sequence ID" value="KAF0025291.1"/>
    <property type="molecule type" value="Genomic_DNA"/>
</dbReference>
<dbReference type="PROSITE" id="PS50088">
    <property type="entry name" value="ANK_REPEAT"/>
    <property type="match status" value="2"/>
</dbReference>
<feature type="region of interest" description="Disordered" evidence="11">
    <location>
        <begin position="1362"/>
        <end position="1388"/>
    </location>
</feature>
<dbReference type="Gene3D" id="1.25.40.20">
    <property type="entry name" value="Ankyrin repeat-containing domain"/>
    <property type="match status" value="2"/>
</dbReference>
<proteinExistence type="predicted"/>
<evidence type="ECO:0000256" key="1">
    <source>
        <dbReference type="ARBA" id="ARBA00004496"/>
    </source>
</evidence>
<dbReference type="SMART" id="SM00055">
    <property type="entry name" value="FCH"/>
    <property type="match status" value="1"/>
</dbReference>
<dbReference type="PANTHER" id="PTHR24135:SF3">
    <property type="entry name" value="SH3 AND MULTIPLE ANKYRIN REPEAT DOMAINS PROTEIN 1"/>
    <property type="match status" value="1"/>
</dbReference>
<dbReference type="Gene3D" id="3.10.20.90">
    <property type="entry name" value="Phosphatidylinositol 3-kinase Catalytic Subunit, Chain A, domain 1"/>
    <property type="match status" value="1"/>
</dbReference>
<dbReference type="SMART" id="SM00228">
    <property type="entry name" value="PDZ"/>
    <property type="match status" value="1"/>
</dbReference>
<dbReference type="InterPro" id="IPR001478">
    <property type="entry name" value="PDZ"/>
</dbReference>
<evidence type="ECO:0000259" key="14">
    <source>
        <dbReference type="PROSITE" id="PS50106"/>
    </source>
</evidence>
<feature type="region of interest" description="Disordered" evidence="11">
    <location>
        <begin position="947"/>
        <end position="980"/>
    </location>
</feature>
<feature type="region of interest" description="Disordered" evidence="11">
    <location>
        <begin position="1"/>
        <end position="63"/>
    </location>
</feature>
<dbReference type="InterPro" id="IPR051569">
    <property type="entry name" value="SHANK"/>
</dbReference>
<dbReference type="Pfam" id="PF00536">
    <property type="entry name" value="SAM_1"/>
    <property type="match status" value="1"/>
</dbReference>
<evidence type="ECO:0000256" key="3">
    <source>
        <dbReference type="ARBA" id="ARBA00022490"/>
    </source>
</evidence>
<feature type="compositionally biased region" description="Basic and acidic residues" evidence="11">
    <location>
        <begin position="1810"/>
        <end position="1821"/>
    </location>
</feature>
<accession>A0A6A4S270</accession>
<protein>
    <recommendedName>
        <fullName evidence="17">SH3 and multiple ankyrin repeat domains protein 1-like</fullName>
    </recommendedName>
</protein>
<feature type="compositionally biased region" description="Basic and acidic residues" evidence="11">
    <location>
        <begin position="28"/>
        <end position="37"/>
    </location>
</feature>
<dbReference type="Gene3D" id="1.10.150.50">
    <property type="entry name" value="Transcription Factor, Ets-1"/>
    <property type="match status" value="1"/>
</dbReference>
<comment type="subcellular location">
    <subcellularLocation>
        <location evidence="1">Cytoplasm</location>
    </subcellularLocation>
    <subcellularLocation>
        <location evidence="8">Postsynaptic density</location>
    </subcellularLocation>
</comment>
<dbReference type="FunFam" id="3.10.20.90:FF:000029">
    <property type="entry name" value="SH3 and multiple ankyrin repeat domains protein 1"/>
    <property type="match status" value="1"/>
</dbReference>
<keyword evidence="4" id="KW-0597">Phosphoprotein</keyword>
<evidence type="ECO:0000256" key="9">
    <source>
        <dbReference type="PROSITE-ProRule" id="PRU00023"/>
    </source>
</evidence>
<dbReference type="CDD" id="cd06746">
    <property type="entry name" value="PDZ_SHANK1_3-like"/>
    <property type="match status" value="1"/>
</dbReference>
<feature type="region of interest" description="Disordered" evidence="11">
    <location>
        <begin position="2092"/>
        <end position="2129"/>
    </location>
</feature>
<dbReference type="FunFam" id="2.30.30.40:FF:000025">
    <property type="entry name" value="SH3 and multiple ankyrin repeat domains protein 2"/>
    <property type="match status" value="1"/>
</dbReference>
<dbReference type="SUPFAM" id="SSF50156">
    <property type="entry name" value="PDZ domain-like"/>
    <property type="match status" value="1"/>
</dbReference>
<keyword evidence="2 10" id="KW-0728">SH3 domain</keyword>
<evidence type="ECO:0000259" key="13">
    <source>
        <dbReference type="PROSITE" id="PS50105"/>
    </source>
</evidence>
<evidence type="ECO:0000256" key="6">
    <source>
        <dbReference type="ARBA" id="ARBA00023018"/>
    </source>
</evidence>
<feature type="compositionally biased region" description="Polar residues" evidence="11">
    <location>
        <begin position="2042"/>
        <end position="2051"/>
    </location>
</feature>
<dbReference type="Gene3D" id="1.20.1270.60">
    <property type="entry name" value="Arfaptin homology (AH) domain/BAR domain"/>
    <property type="match status" value="2"/>
</dbReference>
<dbReference type="Gene3D" id="2.30.42.10">
    <property type="match status" value="1"/>
</dbReference>
<feature type="region of interest" description="Disordered" evidence="11">
    <location>
        <begin position="1416"/>
        <end position="1504"/>
    </location>
</feature>
<dbReference type="SUPFAM" id="SSF103657">
    <property type="entry name" value="BAR/IMD domain-like"/>
    <property type="match status" value="1"/>
</dbReference>
<dbReference type="PROSITE" id="PS50105">
    <property type="entry name" value="SAM_DOMAIN"/>
    <property type="match status" value="1"/>
</dbReference>
<feature type="compositionally biased region" description="Polar residues" evidence="11">
    <location>
        <begin position="854"/>
        <end position="871"/>
    </location>
</feature>
<keyword evidence="3" id="KW-0963">Cytoplasm</keyword>
<dbReference type="SMART" id="SM00248">
    <property type="entry name" value="ANK"/>
    <property type="match status" value="4"/>
</dbReference>
<feature type="region of interest" description="Disordered" evidence="11">
    <location>
        <begin position="1580"/>
        <end position="1631"/>
    </location>
</feature>
<dbReference type="Pfam" id="PF07653">
    <property type="entry name" value="SH3_2"/>
    <property type="match status" value="1"/>
</dbReference>
<dbReference type="PROSITE" id="PS00289">
    <property type="entry name" value="PTX_1"/>
    <property type="match status" value="1"/>
</dbReference>
<feature type="region of interest" description="Disordered" evidence="11">
    <location>
        <begin position="767"/>
        <end position="810"/>
    </location>
</feature>
<feature type="domain" description="SAM" evidence="13">
    <location>
        <begin position="2228"/>
        <end position="2291"/>
    </location>
</feature>
<feature type="repeat" description="ANK" evidence="9">
    <location>
        <begin position="290"/>
        <end position="323"/>
    </location>
</feature>
<dbReference type="SMART" id="SM00326">
    <property type="entry name" value="SH3"/>
    <property type="match status" value="2"/>
</dbReference>
<feature type="domain" description="SH3" evidence="12">
    <location>
        <begin position="567"/>
        <end position="626"/>
    </location>
</feature>
<feature type="compositionally biased region" description="Gly residues" evidence="11">
    <location>
        <begin position="1247"/>
        <end position="1259"/>
    </location>
</feature>
<dbReference type="SUPFAM" id="SSF50044">
    <property type="entry name" value="SH3-domain"/>
    <property type="match status" value="2"/>
</dbReference>
<feature type="compositionally biased region" description="Polar residues" evidence="11">
    <location>
        <begin position="1378"/>
        <end position="1388"/>
    </location>
</feature>
<keyword evidence="7 9" id="KW-0040">ANK repeat</keyword>
<dbReference type="Pfam" id="PF00611">
    <property type="entry name" value="FCH"/>
    <property type="match status" value="1"/>
</dbReference>
<dbReference type="PROSITE" id="PS50106">
    <property type="entry name" value="PDZ"/>
    <property type="match status" value="1"/>
</dbReference>
<dbReference type="SUPFAM" id="SSF47769">
    <property type="entry name" value="SAM/Pointed domain"/>
    <property type="match status" value="1"/>
</dbReference>
<dbReference type="Pfam" id="PF17820">
    <property type="entry name" value="PDZ_6"/>
    <property type="match status" value="1"/>
</dbReference>
<dbReference type="FunFam" id="1.10.150.50:FF:000006">
    <property type="entry name" value="SH3 and multiple ankyrin repeat domains protein 2"/>
    <property type="match status" value="1"/>
</dbReference>
<dbReference type="InterPro" id="IPR001452">
    <property type="entry name" value="SH3_domain"/>
</dbReference>
<evidence type="ECO:0000256" key="8">
    <source>
        <dbReference type="ARBA" id="ARBA00034105"/>
    </source>
</evidence>
<evidence type="ECO:0000259" key="12">
    <source>
        <dbReference type="PROSITE" id="PS50002"/>
    </source>
</evidence>
<name>A0A6A4S270_SCOMX</name>
<dbReference type="InterPro" id="IPR036034">
    <property type="entry name" value="PDZ_sf"/>
</dbReference>
<feature type="region of interest" description="Disordered" evidence="11">
    <location>
        <begin position="1237"/>
        <end position="1286"/>
    </location>
</feature>
<dbReference type="Pfam" id="PF16511">
    <property type="entry name" value="FERM_f0"/>
    <property type="match status" value="1"/>
</dbReference>
<evidence type="ECO:0000313" key="16">
    <source>
        <dbReference type="Proteomes" id="UP000438429"/>
    </source>
</evidence>
<dbReference type="InterPro" id="IPR036770">
    <property type="entry name" value="Ankyrin_rpt-contain_sf"/>
</dbReference>
<evidence type="ECO:0000256" key="10">
    <source>
        <dbReference type="PROSITE-ProRule" id="PRU00192"/>
    </source>
</evidence>
<dbReference type="GO" id="GO:0035255">
    <property type="term" value="F:ionotropic glutamate receptor binding"/>
    <property type="evidence" value="ECO:0007669"/>
    <property type="project" value="TreeGrafter"/>
</dbReference>
<dbReference type="GO" id="GO:0030160">
    <property type="term" value="F:synaptic receptor adaptor activity"/>
    <property type="evidence" value="ECO:0007669"/>
    <property type="project" value="TreeGrafter"/>
</dbReference>
<feature type="region of interest" description="Disordered" evidence="11">
    <location>
        <begin position="2413"/>
        <end position="2446"/>
    </location>
</feature>
<dbReference type="InterPro" id="IPR030476">
    <property type="entry name" value="Pentaxin_CS"/>
</dbReference>
<evidence type="ECO:0000256" key="5">
    <source>
        <dbReference type="ARBA" id="ARBA00022737"/>
    </source>
</evidence>
<feature type="domain" description="PDZ" evidence="14">
    <location>
        <begin position="668"/>
        <end position="762"/>
    </location>
</feature>
<dbReference type="SMART" id="SM00454">
    <property type="entry name" value="SAM"/>
    <property type="match status" value="1"/>
</dbReference>
<dbReference type="GO" id="GO:0045211">
    <property type="term" value="C:postsynaptic membrane"/>
    <property type="evidence" value="ECO:0007669"/>
    <property type="project" value="TreeGrafter"/>
</dbReference>
<evidence type="ECO:0000256" key="7">
    <source>
        <dbReference type="ARBA" id="ARBA00023043"/>
    </source>
</evidence>
<feature type="region of interest" description="Disordered" evidence="11">
    <location>
        <begin position="833"/>
        <end position="890"/>
    </location>
</feature>
<dbReference type="InterPro" id="IPR002110">
    <property type="entry name" value="Ankyrin_rpt"/>
</dbReference>
<gene>
    <name evidence="15" type="ORF">F2P81_022172</name>
</gene>
<evidence type="ECO:0000256" key="4">
    <source>
        <dbReference type="ARBA" id="ARBA00022553"/>
    </source>
</evidence>
<sequence>MLGNNEHFYPGQDDKDGEDEVEEEEQERENGNEEGGRATENGSLEGVEEKDMTGGRQSWEGKGGEVVKPAAIVVGRQRAERPLRPGNRGFAYMSNQAPLHHQAANKQQHPLIAANQQPHHPGLNALQKRRALMERSMTTVAPLEEAFLTMMVFRIGIPDIKQTRCLQFDQDCTVWSAKQQIILSLSESLWDVYNYGLFQPAGDGRDAKFLEEERALRDYAQSFEKGVPYLEFRYKTRVYKQTNLDEKALAKLSTKASLKKFLEYIQTGAMDKLAKVLDKGLDPNFHDPDTGETPLSVAVQPGLPVEGIKVLVQGGAHLDFRSRDGLTPVHKAVGAHNHAGLLTVLSLGASPDYKDRCGLTPLYHTVLAGGDTSCCETLLYYRARVGTRDENGWDESHQESCVRVLLYRGANKEAKNKHGQTPCQLAVMSGHFELGEIIKNHKDSDVVPFLESPKYVPKRKESAHTLPLPSLHSHHLLRANSDNTMTQSDPLAMPNKAATNPNPGQGQRRASIGMRSSSSPRIRTRSPSRGRGGQSDTEERPRQPRGRQGANSAGSGGGHIKRMYSAVPGRVYVANRAHSASGDRELSLSKGDKVKVLSVGEGGYWEGTVKGRTGWFPSDCVEEVAALTRDNRSETRSEKAKRKLFRNVTVGAYDGTDGPSDYIIKEKTVLLQKKDNEGFGFVLRGAKAQTPIEEFTPTPAFPALQYLESVDEGGVAWRAGLRMGDFLIEVNGHNVVKVGHRQVVNMIRQGGNSLMVKVVMVARNPELEDTTRKRAPQQSKRLTPPAIALRSKSMTSELEDMDYESSQGPDKKRTVYQMALNKLDEILAAAQHTITSDNQGQRGHGGRRDRSKSIVPTEQPYEQQSSVSLVQQGPGFGYNQAHFQPGHGPQHAVMMRQKSIGKGNYYGKFLPAQYECLFVNAMSVCSGVTEEERQYLHPPAMKLARSLSVPGPEEIPPPPNTSAPDPPLSAGPHPARGPAMPIPPVSQAHYQLNSQPGHPPQAGWERGSTGVMNQQVMVPTLRRQSEGLCGREPEAPRRGGGKMGGLRRGYSSATPPTSAKPKAQQATQHQLHMANREQGGGVGRGAAKRGGRGALMKQSKVEDGLRQHRGKGGVAKEKSSIPIPTIIVKAPSTSSSGRSSQGSSMEAETSQDVDRTSADATPDSANTSLPSPLTSSPPQPPTSSSLPSSTIAPSVSSQQNLENLDYTSTFGTAFGGGGARRERERFRDMRRKSASFFLSSEEDIQGEAGGGTGDGGGALGSRVQPLQGSQVEVPTPRLRPSKSIDEGMFSGDSYINYSSSMPPAFGLPEYSSPVLGHDGQPKSAPSMYGTQPTTTFIHPLTGKVLDPSSPLGLALAARERALKDDRRTRREDRHFGRQMSTVGSFSTPVQTPAHSLFATPTQSAYTSPVSVHLSSATTSPASLSRPQSPRILRLGGGGGERMEREKEGGPREGLRVRFSEDRTSQYSPQYYPQSPREREREKEVYDSRIQPPPPPAQPAPRRPSFLQMESTSNTSYIPQYTVPTAPAQTDGAMGDVRAGAGGGLGLMVLPPPAPSIDADDEFVFADPLPPPLQFANGKRERVQEFSQGHQHPIQHSAAVAPPPPPPLPRPKTSNVPQHSPQGGDSAASSLTSYDSEVANLTQSALSPSYPSPQIFPPSSTTTTTSVAAMPPTSLHRPQPMSHSHAYYSSSNDPSVGGHTPAQDRGSAALTTTMTYATTTMTASAAAATTASPASSDYSMSMSGPRAGLSTGGRAADHTQHTNIIHKSGDWQDGVVDSGIEELDSHSSSDHHLEMLGLSGLRRGVVGDGQGGEREKSGEHQDPCTTYSGGHTFEVHSAKVANPVFPKMSHYKEGGGRGQSVALRRQNSTNPAPLQLHRQSNLEDARLDGALIDETKCKQSGSKMEDGFNSALAACLERPMDTRSVGWGEVEEHEHGGAVQRGGMVLEGRSLHSPLSGVKASIINELSSKLQQMSSMKSMDDWSHTPKSPTMHRYSADYTDAFHSPPTGRSTSPLPTSSPQHRQILTPNLSATPSVSPSPQVPIQRNWTRSPSPQMPSSPVLSHPPHSPTFCPYPTSPKHRSKFRRQTFDFQCSPTKEMRSSVSRRRAPSPLIYNTEQPNPTPPRPSSLPILPSTPVYNNPFEFPEPLTPPFPGLPLGDAYKSSTPPLFSPSGVPSPNPLLVSRSLSPTHFLSGASSPMHLPLSPSCLNYPHLTPPPPAKPFAVKPLPYWTKYDVADWLAYLSLGEHIERFIDNEIDGSHLPSLTKDDFLDLGVTRVGHRMNIERALKKLTDRFGIIFPIRKSPGNYARTVHRTEQSFQACNDIVACFMERAKVEKQYAQQLSQWSSKWKTIVDSRPLYGSLMRAWQCFFTSTERLSALHASISQSLIAEEGHRLEKVRVAYHKSCQRELTALEKEKQANENAEMSPEKKQKITEAREKVTEEKEKTRERYEKMLEDVTSYTPRYMEEMEAIFEQSQEEERKRISFLKQAFLSIHRHLDITNNESVKAVYSELHQTLMSIDDQDDLKWWKHNHGPGMPTDWPKIEEWVPPVKKLNRKKRDQQRKERGPVMIGGVKVRALYDYVGEEGDELSFKADDLNRNGICLWVCLCATALLPPNNRIRPRTPPPPPPTNSEEVKSAKFHTSPPKVIEQLETSKAKKVAKPSLLYENEEFHNKLGAALSINATGQQTTSPRRTALLPPHMKPAANSQSPPYSQPFNNSQTFTYDLPNNEPDLNAHPWDPNYSYSTPEGSGGEVKLLADTRNVPGQTPVQSILGEPTFCTQCGSVTDSCYHNVDNVCHFCQSWESTSPPSMPPSILFSFNLDGKPLCAADDLLLFCIDISGSMSITSQVTMYGREDFTSHSLSGAELTDSNYLKEAAACFPSPPPLSQTKDFLQRQIMGVTVSVLSIEGTDCRLDELGRLADRTGGKVVISSPNRLHPEFEQIIENRTIATHCTVTLLLPKSLRMRGERQAGNKGIKEVGNVAPDTEITFQFGANELDTEVSAAAPGSRVSIQLQIRYRQRNGQTMLRVITSNRDVTDDSSAALSSLSLAIIQLNSSQASAALAVRGRFLDARREGELQRKLIERAIEHNHSAQDEQTYQQWVKTMEPIYNNIHNFTRSLTDAGAVLLYTMKHSNRKSISLKNKYKV</sequence>
<keyword evidence="5" id="KW-0677">Repeat</keyword>
<feature type="compositionally biased region" description="Pro residues" evidence="11">
    <location>
        <begin position="1490"/>
        <end position="1501"/>
    </location>
</feature>
<dbReference type="InterPro" id="IPR013761">
    <property type="entry name" value="SAM/pointed_sf"/>
</dbReference>
<evidence type="ECO:0000256" key="11">
    <source>
        <dbReference type="SAM" id="MobiDB-lite"/>
    </source>
</evidence>
<feature type="compositionally biased region" description="Polar residues" evidence="11">
    <location>
        <begin position="2006"/>
        <end position="2031"/>
    </location>
</feature>
<dbReference type="GO" id="GO:0014069">
    <property type="term" value="C:postsynaptic density"/>
    <property type="evidence" value="ECO:0007669"/>
    <property type="project" value="UniProtKB-SubCell"/>
</dbReference>
<feature type="compositionally biased region" description="Low complexity" evidence="11">
    <location>
        <begin position="1416"/>
        <end position="1426"/>
    </location>
</feature>
<dbReference type="FunFam" id="2.30.42.10:FF:000018">
    <property type="entry name" value="SH3 and multiple ankyrin repeat domains protein 2"/>
    <property type="match status" value="1"/>
</dbReference>
<dbReference type="GO" id="GO:0043197">
    <property type="term" value="C:dendritic spine"/>
    <property type="evidence" value="ECO:0007669"/>
    <property type="project" value="TreeGrafter"/>
</dbReference>
<reference evidence="15 16" key="1">
    <citation type="submission" date="2019-06" db="EMBL/GenBank/DDBJ databases">
        <title>Draft genomes of female and male turbot (Scophthalmus maximus).</title>
        <authorList>
            <person name="Xu H."/>
            <person name="Xu X.-W."/>
            <person name="Shao C."/>
            <person name="Chen S."/>
        </authorList>
    </citation>
    <scope>NUCLEOTIDE SEQUENCE [LARGE SCALE GENOMIC DNA]</scope>
    <source>
        <strain evidence="15">Ysfricsl-2016a</strain>
        <tissue evidence="15">Blood</tissue>
    </source>
</reference>
<feature type="compositionally biased region" description="Basic and acidic residues" evidence="11">
    <location>
        <begin position="1025"/>
        <end position="1037"/>
    </location>
</feature>
<feature type="region of interest" description="Disordered" evidence="11">
    <location>
        <begin position="1025"/>
        <end position="1196"/>
    </location>
</feature>
<dbReference type="GO" id="GO:0005737">
    <property type="term" value="C:cytoplasm"/>
    <property type="evidence" value="ECO:0007669"/>
    <property type="project" value="UniProtKB-SubCell"/>
</dbReference>
<feature type="compositionally biased region" description="Low complexity" evidence="11">
    <location>
        <begin position="2032"/>
        <end position="2041"/>
    </location>
</feature>
<feature type="compositionally biased region" description="Low complexity" evidence="11">
    <location>
        <begin position="1730"/>
        <end position="1742"/>
    </location>
</feature>
<dbReference type="InterPro" id="IPR027267">
    <property type="entry name" value="AH/BAR_dom_sf"/>
</dbReference>
<feature type="compositionally biased region" description="Basic and acidic residues" evidence="11">
    <location>
        <begin position="1362"/>
        <end position="1375"/>
    </location>
</feature>
<dbReference type="InterPro" id="IPR032425">
    <property type="entry name" value="FERM_f0"/>
</dbReference>
<feature type="repeat" description="ANK" evidence="9">
    <location>
        <begin position="324"/>
        <end position="356"/>
    </location>
</feature>
<dbReference type="SUPFAM" id="SSF48403">
    <property type="entry name" value="Ankyrin repeat"/>
    <property type="match status" value="1"/>
</dbReference>
<feature type="compositionally biased region" description="Basic and acidic residues" evidence="11">
    <location>
        <begin position="1475"/>
        <end position="1486"/>
    </location>
</feature>
<feature type="compositionally biased region" description="Low complexity" evidence="11">
    <location>
        <begin position="1132"/>
        <end position="1144"/>
    </location>
</feature>
<feature type="compositionally biased region" description="Polar residues" evidence="11">
    <location>
        <begin position="1611"/>
        <end position="1631"/>
    </location>
</feature>
<dbReference type="PROSITE" id="PS50002">
    <property type="entry name" value="SH3"/>
    <property type="match status" value="1"/>
</dbReference>
<evidence type="ECO:0000256" key="2">
    <source>
        <dbReference type="ARBA" id="ARBA00022443"/>
    </source>
</evidence>
<feature type="compositionally biased region" description="Pro residues" evidence="11">
    <location>
        <begin position="953"/>
        <end position="969"/>
    </location>
</feature>
<feature type="compositionally biased region" description="Low complexity" evidence="11">
    <location>
        <begin position="1656"/>
        <end position="1673"/>
    </location>
</feature>
<feature type="compositionally biased region" description="Basic and acidic residues" evidence="11">
    <location>
        <begin position="1440"/>
        <end position="1463"/>
    </location>
</feature>
<feature type="compositionally biased region" description="Low complexity" evidence="11">
    <location>
        <begin position="1464"/>
        <end position="1474"/>
    </location>
</feature>